<dbReference type="PRINTS" id="PR00113">
    <property type="entry name" value="ALKPHPHTASE"/>
</dbReference>
<dbReference type="Gene3D" id="3.40.720.10">
    <property type="entry name" value="Alkaline Phosphatase, subunit A"/>
    <property type="match status" value="1"/>
</dbReference>
<dbReference type="EC" id="3.1.3.1" evidence="1"/>
<dbReference type="OrthoDB" id="6282884at2759"/>
<feature type="binding site" evidence="3">
    <location>
        <position position="275"/>
    </location>
    <ligand>
        <name>Zn(2+)</name>
        <dbReference type="ChEBI" id="CHEBI:29105"/>
        <label>2</label>
    </ligand>
</feature>
<reference evidence="6 7" key="1">
    <citation type="submission" date="2020-08" db="EMBL/GenBank/DDBJ databases">
        <authorList>
            <person name="Hejnol A."/>
        </authorList>
    </citation>
    <scope>NUCLEOTIDE SEQUENCE [LARGE SCALE GENOMIC DNA]</scope>
</reference>
<proteinExistence type="inferred from homology"/>
<dbReference type="GO" id="GO:0046872">
    <property type="term" value="F:metal ion binding"/>
    <property type="evidence" value="ECO:0007669"/>
    <property type="project" value="UniProtKB-KW"/>
</dbReference>
<evidence type="ECO:0000313" key="6">
    <source>
        <dbReference type="EMBL" id="CAD5115628.1"/>
    </source>
</evidence>
<keyword evidence="2" id="KW-0597">Phosphoprotein</keyword>
<dbReference type="PANTHER" id="PTHR11596">
    <property type="entry name" value="ALKALINE PHOSPHATASE"/>
    <property type="match status" value="1"/>
</dbReference>
<comment type="cofactor">
    <cofactor evidence="3">
        <name>Mg(2+)</name>
        <dbReference type="ChEBI" id="CHEBI:18420"/>
    </cofactor>
    <text evidence="3">Binds 1 Mg(2+) ion.</text>
</comment>
<organism evidence="6 7">
    <name type="scientific">Dimorphilus gyrociliatus</name>
    <dbReference type="NCBI Taxonomy" id="2664684"/>
    <lineage>
        <taxon>Eukaryota</taxon>
        <taxon>Metazoa</taxon>
        <taxon>Spiralia</taxon>
        <taxon>Lophotrochozoa</taxon>
        <taxon>Annelida</taxon>
        <taxon>Polychaeta</taxon>
        <taxon>Polychaeta incertae sedis</taxon>
        <taxon>Dinophilidae</taxon>
        <taxon>Dimorphilus</taxon>
    </lineage>
</organism>
<dbReference type="Pfam" id="PF00245">
    <property type="entry name" value="Alk_phosphatase"/>
    <property type="match status" value="1"/>
</dbReference>
<evidence type="ECO:0000256" key="4">
    <source>
        <dbReference type="RuleBase" id="RU003946"/>
    </source>
</evidence>
<dbReference type="InterPro" id="IPR017850">
    <property type="entry name" value="Alkaline_phosphatase_core_sf"/>
</dbReference>
<dbReference type="PANTHER" id="PTHR11596:SF5">
    <property type="entry name" value="ALKALINE PHOSPHATASE"/>
    <property type="match status" value="1"/>
</dbReference>
<keyword evidence="7" id="KW-1185">Reference proteome</keyword>
<dbReference type="Proteomes" id="UP000549394">
    <property type="component" value="Unassembled WGS sequence"/>
</dbReference>
<comment type="cofactor">
    <cofactor evidence="3">
        <name>Zn(2+)</name>
        <dbReference type="ChEBI" id="CHEBI:29105"/>
    </cofactor>
    <text evidence="3">Binds 2 Zn(2+) ions.</text>
</comment>
<evidence type="ECO:0000256" key="2">
    <source>
        <dbReference type="ARBA" id="ARBA00022553"/>
    </source>
</evidence>
<comment type="caution">
    <text evidence="6">The sequence shown here is derived from an EMBL/GenBank/DDBJ whole genome shotgun (WGS) entry which is preliminary data.</text>
</comment>
<gene>
    <name evidence="6" type="ORF">DGYR_LOCUS4348</name>
</gene>
<comment type="similarity">
    <text evidence="4">Belongs to the alkaline phosphatase family.</text>
</comment>
<evidence type="ECO:0000313" key="7">
    <source>
        <dbReference type="Proteomes" id="UP000549394"/>
    </source>
</evidence>
<dbReference type="InterPro" id="IPR001952">
    <property type="entry name" value="Alkaline_phosphatase"/>
</dbReference>
<dbReference type="AlphaFoldDB" id="A0A7I8VHG7"/>
<keyword evidence="3" id="KW-0460">Magnesium</keyword>
<evidence type="ECO:0000256" key="1">
    <source>
        <dbReference type="ARBA" id="ARBA00012647"/>
    </source>
</evidence>
<evidence type="ECO:0000256" key="3">
    <source>
        <dbReference type="PIRSR" id="PIRSR601952-2"/>
    </source>
</evidence>
<keyword evidence="3" id="KW-0479">Metal-binding</keyword>
<dbReference type="GO" id="GO:0004035">
    <property type="term" value="F:alkaline phosphatase activity"/>
    <property type="evidence" value="ECO:0007669"/>
    <property type="project" value="UniProtKB-EC"/>
</dbReference>
<name>A0A7I8VHG7_9ANNE</name>
<keyword evidence="5" id="KW-0732">Signal</keyword>
<feature type="chain" id="PRO_5029513241" description="alkaline phosphatase" evidence="5">
    <location>
        <begin position="20"/>
        <end position="406"/>
    </location>
</feature>
<dbReference type="EMBL" id="CAJFCJ010000006">
    <property type="protein sequence ID" value="CAD5115628.1"/>
    <property type="molecule type" value="Genomic_DNA"/>
</dbReference>
<feature type="signal peptide" evidence="5">
    <location>
        <begin position="1"/>
        <end position="19"/>
    </location>
</feature>
<dbReference type="SMART" id="SM00098">
    <property type="entry name" value="alkPPc"/>
    <property type="match status" value="1"/>
</dbReference>
<sequence>MLKRNIFFIIAFIYNPCLANSGKEGKAKNIIVFLLDGLSTLTLAEARLFRRQVNNRDFLHLDKMAHFGLLKDVPKRPYENKDYTILQTLCGRIRKYKFYKCGQFKKCLVHKMQVASKSTGVVTTGNVFAPPANYATQELAHCKDAPAQILNKIGFKLNIIMGGGRSNMIPYGKSDPEYGMAQPGMRKDGRNLINEWWRGKTYEGRAVHSVWEKVGLDYVHSSKTDDLIGIFQPNTMATEERRNRTTDPSLDVMVRKAIEILRRNQNGYFLLVSNHNARKSPTETIAADDAISTVLKMTYPNETLIIIIGSKSSDGTDSSVDDRLLFASGPNLNQIKGIISTESLHKFLISTSCITHYKMAPHCRSQDTPMPVRPQYRTHSLASAVTRKFSLTKGILSFCIISFILQ</sequence>
<accession>A0A7I8VHG7</accession>
<feature type="binding site" evidence="3">
    <location>
        <position position="36"/>
    </location>
    <ligand>
        <name>Zn(2+)</name>
        <dbReference type="ChEBI" id="CHEBI:29105"/>
        <label>2</label>
    </ligand>
</feature>
<feature type="binding site" evidence="3">
    <location>
        <position position="36"/>
    </location>
    <ligand>
        <name>Mg(2+)</name>
        <dbReference type="ChEBI" id="CHEBI:18420"/>
    </ligand>
</feature>
<protein>
    <recommendedName>
        <fullName evidence="1">alkaline phosphatase</fullName>
        <ecNumber evidence="1">3.1.3.1</ecNumber>
    </recommendedName>
</protein>
<evidence type="ECO:0000256" key="5">
    <source>
        <dbReference type="SAM" id="SignalP"/>
    </source>
</evidence>
<keyword evidence="3" id="KW-0862">Zinc</keyword>
<dbReference type="SUPFAM" id="SSF53649">
    <property type="entry name" value="Alkaline phosphatase-like"/>
    <property type="match status" value="1"/>
</dbReference>